<dbReference type="Pfam" id="PF03430">
    <property type="entry name" value="TATR"/>
    <property type="match status" value="1"/>
</dbReference>
<dbReference type="InterPro" id="IPR005092">
    <property type="entry name" value="TATR"/>
</dbReference>
<sequence length="831" mass="95121">MRGSHVPKFTTIIFFHFLTITTSSSLIITSGYNNLISGTSSARTLLCVIAEINEAGRLPVNDINSLETNSSRPRTHVVTPFTRAIDVISLPLHTPNTCQIWVSPSHLTITGDTGTVNCFEFTSLDDKYGNRTQLIMYAFFEQLDTHSILMHVLREPFSYPLTKRVIGKCVDVVAGSILNMNIFIEFIVSNKQNVIMLSPCIVSLTQYKLTFIFFLFQLNAVAMQTQQLNTYFGSFEGNRTPMQDSLGQFLNYTVQVPITPAMINENSSAAVAAADIYTDKNYNMLMNSADIIVNNNYDDAVNTQDIDIGFLEAINNTDDKKKDKRKRKGIGAAVKNLNIKKKVLSSSESSSSSSSDSSSDEEDNAKTTTKEPVVEQEDVVRTILKPKPRGRYVKKMCVSSALKPVHIEKQMDVDPATETLFKNIISNNQIDKNVNTTDNNRMFASHMLDKTHYMFLVTKSTNPDEPYSIRFINCVYSVYNEYTAHHMHHDRFILVVTYDRFRFLISYNLLLSMNVEIPLQDRFDERKLNDNNKNLCFFEEVKDFEFLSLLTNLFQLDKVFIQGKFSLLLASIGENRAMTVFKQISETVANKSIFTTPFYITKKEANPEELVKKYDKSLYVEDIMKLSKGLKFKQLSTMENFTKKQIVAEIVESLMKFYTARPMRGDHKDKNNSFTYKYGCVARQFYDGNDKNVTKLFKIKKENGSTKLIENYLDACKELLDSHSFILISTKTDERITIVKMNLEFFWITSVLKDIVVTDIVEKFGMYNHYIFNLNNGNRKEVNNRHNGMIKLLSYYTGKLINLEELNNIATSKFLCNFHSVLYNKMKSSPN</sequence>
<name>A0A410S878_9ABAC</name>
<evidence type="ECO:0000256" key="1">
    <source>
        <dbReference type="SAM" id="MobiDB-lite"/>
    </source>
</evidence>
<dbReference type="KEGG" id="vg:65101711"/>
<gene>
    <name evidence="2" type="primary">ie-1</name>
</gene>
<dbReference type="Proteomes" id="UP000503509">
    <property type="component" value="Genome"/>
</dbReference>
<protein>
    <submittedName>
        <fullName evidence="2">IE-1</fullName>
    </submittedName>
</protein>
<keyword evidence="3" id="KW-1185">Reference proteome</keyword>
<evidence type="ECO:0000313" key="3">
    <source>
        <dbReference type="Proteomes" id="UP000503509"/>
    </source>
</evidence>
<evidence type="ECO:0000313" key="2">
    <source>
        <dbReference type="EMBL" id="QAT90418.1"/>
    </source>
</evidence>
<reference evidence="2 3" key="1">
    <citation type="submission" date="2018-08" db="EMBL/GenBank/DDBJ databases">
        <title>Sequence analysis of the African armyworm, Spodoptera exempta nucleopolyhedrovirus.</title>
        <authorList>
            <person name="Escasa S.R."/>
            <person name="Mowery J.D."/>
            <person name="Bauchan G.R."/>
            <person name="Harrison R.L."/>
            <person name="Cory J.S."/>
        </authorList>
    </citation>
    <scope>NUCLEOTIDE SEQUENCE [LARGE SCALE GENOMIC DNA]</scope>
    <source>
        <strain evidence="2 3">244.1</strain>
    </source>
</reference>
<dbReference type="GeneID" id="65101711"/>
<feature type="compositionally biased region" description="Low complexity" evidence="1">
    <location>
        <begin position="345"/>
        <end position="357"/>
    </location>
</feature>
<proteinExistence type="predicted"/>
<feature type="region of interest" description="Disordered" evidence="1">
    <location>
        <begin position="344"/>
        <end position="374"/>
    </location>
</feature>
<organism evidence="2 3">
    <name type="scientific">Spodoptera exempta nucleopolyhedrovirus</name>
    <dbReference type="NCBI Taxonomy" id="1242863"/>
    <lineage>
        <taxon>Viruses</taxon>
        <taxon>Viruses incertae sedis</taxon>
        <taxon>Naldaviricetes</taxon>
        <taxon>Lefavirales</taxon>
        <taxon>Baculoviridae</taxon>
        <taxon>Alphabaculovirus</taxon>
        <taxon>Alphabaculovirus spexemptae</taxon>
    </lineage>
</organism>
<dbReference type="EMBL" id="MH717816">
    <property type="protein sequence ID" value="QAT90418.1"/>
    <property type="molecule type" value="Genomic_DNA"/>
</dbReference>
<dbReference type="RefSeq" id="YP_010086550.1">
    <property type="nucleotide sequence ID" value="NC_055455.1"/>
</dbReference>
<accession>A0A410S878</accession>
<feature type="compositionally biased region" description="Basic and acidic residues" evidence="1">
    <location>
        <begin position="364"/>
        <end position="373"/>
    </location>
</feature>